<proteinExistence type="predicted"/>
<dbReference type="RefSeq" id="WP_118367388.1">
    <property type="nucleotide sequence ID" value="NZ_CABJDZ010000001.1"/>
</dbReference>
<protein>
    <recommendedName>
        <fullName evidence="3">Single-stranded DNA-binding protein</fullName>
    </recommendedName>
</protein>
<evidence type="ECO:0008006" key="3">
    <source>
        <dbReference type="Google" id="ProtNLM"/>
    </source>
</evidence>
<dbReference type="Proteomes" id="UP000284267">
    <property type="component" value="Unassembled WGS sequence"/>
</dbReference>
<reference evidence="1 2" key="1">
    <citation type="submission" date="2018-08" db="EMBL/GenBank/DDBJ databases">
        <title>A genome reference for cultivated species of the human gut microbiota.</title>
        <authorList>
            <person name="Zou Y."/>
            <person name="Xue W."/>
            <person name="Luo G."/>
        </authorList>
    </citation>
    <scope>NUCLEOTIDE SEQUENCE [LARGE SCALE GENOMIC DNA]</scope>
    <source>
        <strain evidence="1 2">AF39-4</strain>
    </source>
</reference>
<dbReference type="EMBL" id="QROE01000001">
    <property type="protein sequence ID" value="RHK97995.1"/>
    <property type="molecule type" value="Genomic_DNA"/>
</dbReference>
<name>A0A415HUV2_9FIRM</name>
<organism evidence="1 2">
    <name type="scientific">Blautia obeum</name>
    <dbReference type="NCBI Taxonomy" id="40520"/>
    <lineage>
        <taxon>Bacteria</taxon>
        <taxon>Bacillati</taxon>
        <taxon>Bacillota</taxon>
        <taxon>Clostridia</taxon>
        <taxon>Lachnospirales</taxon>
        <taxon>Lachnospiraceae</taxon>
        <taxon>Blautia</taxon>
    </lineage>
</organism>
<sequence length="131" mass="14222">MVVKKKEFYCNLGVQTGYAEIKPVLKAVRMPDGTVSSFCQFTLAIPGERTSYTIFCVEELAQQCAESVTPGDYAIAYGRTTCKRDGSGVCLEAVSVLDGGSEMDIEQAADDELTGPLHITLRGSGFHNMRE</sequence>
<evidence type="ECO:0000313" key="2">
    <source>
        <dbReference type="Proteomes" id="UP000284267"/>
    </source>
</evidence>
<dbReference type="AlphaFoldDB" id="A0A415HUV2"/>
<accession>A0A415HUV2</accession>
<comment type="caution">
    <text evidence="1">The sequence shown here is derived from an EMBL/GenBank/DDBJ whole genome shotgun (WGS) entry which is preliminary data.</text>
</comment>
<gene>
    <name evidence="1" type="ORF">DW040_01435</name>
</gene>
<evidence type="ECO:0000313" key="1">
    <source>
        <dbReference type="EMBL" id="RHK97995.1"/>
    </source>
</evidence>